<dbReference type="GO" id="GO:0008803">
    <property type="term" value="F:bis(5'-nucleosyl)-tetraphosphatase (symmetrical) activity"/>
    <property type="evidence" value="ECO:0007669"/>
    <property type="project" value="TreeGrafter"/>
</dbReference>
<proteinExistence type="predicted"/>
<feature type="domain" description="Calcineurin-like phosphoesterase" evidence="1">
    <location>
        <begin position="17"/>
        <end position="191"/>
    </location>
</feature>
<evidence type="ECO:0000259" key="1">
    <source>
        <dbReference type="Pfam" id="PF00149"/>
    </source>
</evidence>
<dbReference type="GO" id="GO:0005737">
    <property type="term" value="C:cytoplasm"/>
    <property type="evidence" value="ECO:0007669"/>
    <property type="project" value="TreeGrafter"/>
</dbReference>
<dbReference type="GO" id="GO:0110154">
    <property type="term" value="P:RNA decapping"/>
    <property type="evidence" value="ECO:0007669"/>
    <property type="project" value="TreeGrafter"/>
</dbReference>
<dbReference type="AlphaFoldDB" id="A0A261VPN8"/>
<evidence type="ECO:0000313" key="3">
    <source>
        <dbReference type="Proteomes" id="UP000215633"/>
    </source>
</evidence>
<dbReference type="InterPro" id="IPR050126">
    <property type="entry name" value="Ap4A_hydrolase"/>
</dbReference>
<protein>
    <submittedName>
        <fullName evidence="2">Serine/threonine protein phosphatase</fullName>
    </submittedName>
</protein>
<sequence length="245" mass="27147">MSAPFLRIPPNTAGRDLAVGDIHGHFGRLRRALDRFGFDPRRDRLFSVGDLIDRGAECEACLDWLAEPWFHAVQGNHEDYAIRHVRTGKVDTANWRHYGGGWFLDLPPARQQVYARALAELPVAIEVPTAAGPVGLVHADCPVRDWRRLEAALREHYKRTRSHCQWSRERLARQDSSGVAGVRAVVAGHTPVTRPVALGNVFHIDTGGWQAAGYFTLLDLATLQAWPEPMTRPAAQQGAAEAGGR</sequence>
<dbReference type="Pfam" id="PF00149">
    <property type="entry name" value="Metallophos"/>
    <property type="match status" value="1"/>
</dbReference>
<dbReference type="EMBL" id="NEVT01000006">
    <property type="protein sequence ID" value="OZI75827.1"/>
    <property type="molecule type" value="Genomic_DNA"/>
</dbReference>
<dbReference type="Gene3D" id="3.60.21.10">
    <property type="match status" value="1"/>
</dbReference>
<dbReference type="PANTHER" id="PTHR42850:SF4">
    <property type="entry name" value="ZINC-DEPENDENT ENDOPOLYPHOSPHATASE"/>
    <property type="match status" value="1"/>
</dbReference>
<dbReference type="RefSeq" id="WP_094806778.1">
    <property type="nucleotide sequence ID" value="NZ_NEVT01000006.1"/>
</dbReference>
<dbReference type="InterPro" id="IPR029052">
    <property type="entry name" value="Metallo-depent_PP-like"/>
</dbReference>
<dbReference type="Proteomes" id="UP000215633">
    <property type="component" value="Unassembled WGS sequence"/>
</dbReference>
<dbReference type="GO" id="GO:0016791">
    <property type="term" value="F:phosphatase activity"/>
    <property type="evidence" value="ECO:0007669"/>
    <property type="project" value="TreeGrafter"/>
</dbReference>
<accession>A0A261VPN8</accession>
<dbReference type="InterPro" id="IPR004843">
    <property type="entry name" value="Calcineurin-like_PHP"/>
</dbReference>
<organism evidence="2 3">
    <name type="scientific">Bordetella genomosp. 2</name>
    <dbReference type="NCBI Taxonomy" id="1983456"/>
    <lineage>
        <taxon>Bacteria</taxon>
        <taxon>Pseudomonadati</taxon>
        <taxon>Pseudomonadota</taxon>
        <taxon>Betaproteobacteria</taxon>
        <taxon>Burkholderiales</taxon>
        <taxon>Alcaligenaceae</taxon>
        <taxon>Bordetella</taxon>
    </lineage>
</organism>
<gene>
    <name evidence="2" type="ORF">CAL24_11500</name>
</gene>
<name>A0A261VPN8_9BORD</name>
<reference evidence="3" key="1">
    <citation type="submission" date="2017-05" db="EMBL/GenBank/DDBJ databases">
        <title>Complete and WGS of Bordetella genogroups.</title>
        <authorList>
            <person name="Spilker T."/>
            <person name="Lipuma J."/>
        </authorList>
    </citation>
    <scope>NUCLEOTIDE SEQUENCE [LARGE SCALE GENOMIC DNA]</scope>
    <source>
        <strain evidence="3">AU8256</strain>
    </source>
</reference>
<comment type="caution">
    <text evidence="2">The sequence shown here is derived from an EMBL/GenBank/DDBJ whole genome shotgun (WGS) entry which is preliminary data.</text>
</comment>
<dbReference type="PANTHER" id="PTHR42850">
    <property type="entry name" value="METALLOPHOSPHOESTERASE"/>
    <property type="match status" value="1"/>
</dbReference>
<evidence type="ECO:0000313" key="2">
    <source>
        <dbReference type="EMBL" id="OZI75827.1"/>
    </source>
</evidence>
<keyword evidence="3" id="KW-1185">Reference proteome</keyword>
<dbReference type="SUPFAM" id="SSF56300">
    <property type="entry name" value="Metallo-dependent phosphatases"/>
    <property type="match status" value="1"/>
</dbReference>